<dbReference type="EC" id="2.1.1.-" evidence="3"/>
<proteinExistence type="predicted"/>
<sequence>MLQLLRDFIKRSDHNEITYEQFMNIVLYNPQKGYYMSEKEKIGTRGDFLTSSNISNVFGTLFASIFMKLINEEGIPPYICEIGGGNGRFANAVLEQLKEISQDAYDKVTYLIIETSPYHRSLQQEILPIGKKVLQYSSLAEAKVDYPGFSGIIFSNELFDAFPVRVVEKVDDDLFEVKITTNEENQLIETFSPLIAEEISSYIKEYDVQLTNGQRYEIPLAMLQYIDEMNHFLKSGVIFTVDYGYIKEEWEEPAHRRGSLRGYYQHQLIDNPLLNPGKMDLTTHIHFGSLVQYGEKRGLVFVNKMRQDEFLLKAGILTYLQDHFDTNPFSETSKQNRAIRSMIMDGGMSSAFHVVIQQKAIQIDWPNS</sequence>
<dbReference type="Pfam" id="PF02636">
    <property type="entry name" value="Methyltransf_28"/>
    <property type="match status" value="1"/>
</dbReference>
<dbReference type="PANTHER" id="PTHR12049">
    <property type="entry name" value="PROTEIN ARGININE METHYLTRANSFERASE NDUFAF7, MITOCHONDRIAL"/>
    <property type="match status" value="1"/>
</dbReference>
<dbReference type="Proteomes" id="UP001431131">
    <property type="component" value="Unassembled WGS sequence"/>
</dbReference>
<dbReference type="Gene3D" id="3.40.50.12710">
    <property type="match status" value="1"/>
</dbReference>
<dbReference type="AlphaFoldDB" id="A0AAW5E4K4"/>
<keyword evidence="2 3" id="KW-0808">Transferase</keyword>
<dbReference type="InterPro" id="IPR029063">
    <property type="entry name" value="SAM-dependent_MTases_sf"/>
</dbReference>
<name>A0AAW5E4K4_9BACI</name>
<gene>
    <name evidence="3" type="ORF">MJG50_06245</name>
</gene>
<accession>A0AAW5E4K4</accession>
<protein>
    <submittedName>
        <fullName evidence="3">SAM-dependent methyltransferase</fullName>
        <ecNumber evidence="3">2.1.1.-</ecNumber>
    </submittedName>
</protein>
<evidence type="ECO:0000256" key="2">
    <source>
        <dbReference type="ARBA" id="ARBA00022679"/>
    </source>
</evidence>
<dbReference type="PANTHER" id="PTHR12049:SF7">
    <property type="entry name" value="PROTEIN ARGININE METHYLTRANSFERASE NDUFAF7, MITOCHONDRIAL"/>
    <property type="match status" value="1"/>
</dbReference>
<dbReference type="GO" id="GO:0032259">
    <property type="term" value="P:methylation"/>
    <property type="evidence" value="ECO:0007669"/>
    <property type="project" value="UniProtKB-KW"/>
</dbReference>
<evidence type="ECO:0000256" key="1">
    <source>
        <dbReference type="ARBA" id="ARBA00022603"/>
    </source>
</evidence>
<dbReference type="GO" id="GO:0035243">
    <property type="term" value="F:protein-arginine omega-N symmetric methyltransferase activity"/>
    <property type="evidence" value="ECO:0007669"/>
    <property type="project" value="TreeGrafter"/>
</dbReference>
<keyword evidence="4" id="KW-1185">Reference proteome</keyword>
<keyword evidence="1 3" id="KW-0489">Methyltransferase</keyword>
<dbReference type="RefSeq" id="WP_240253748.1">
    <property type="nucleotide sequence ID" value="NZ_JAKTTI010000006.1"/>
</dbReference>
<organism evidence="3 4">
    <name type="scientific">Fredinandcohnia quinoae</name>
    <dbReference type="NCBI Taxonomy" id="2918902"/>
    <lineage>
        <taxon>Bacteria</taxon>
        <taxon>Bacillati</taxon>
        <taxon>Bacillota</taxon>
        <taxon>Bacilli</taxon>
        <taxon>Bacillales</taxon>
        <taxon>Bacillaceae</taxon>
        <taxon>Fredinandcohnia</taxon>
    </lineage>
</organism>
<comment type="caution">
    <text evidence="3">The sequence shown here is derived from an EMBL/GenBank/DDBJ whole genome shotgun (WGS) entry which is preliminary data.</text>
</comment>
<evidence type="ECO:0000313" key="3">
    <source>
        <dbReference type="EMBL" id="MCH1624921.1"/>
    </source>
</evidence>
<dbReference type="InterPro" id="IPR003788">
    <property type="entry name" value="NDUFAF7"/>
</dbReference>
<dbReference type="InterPro" id="IPR038375">
    <property type="entry name" value="NDUFAF7_sf"/>
</dbReference>
<reference evidence="3" key="1">
    <citation type="submission" date="2022-02" db="EMBL/GenBank/DDBJ databases">
        <title>Fredinandcohnia quinoae sp. nov. isolated from Chenopodium quinoa seeds.</title>
        <authorList>
            <person name="Saati-Santamaria Z."/>
            <person name="Flores-Felix J.D."/>
            <person name="Igual J.M."/>
            <person name="Velazquez E."/>
            <person name="Garcia-Fraile P."/>
            <person name="Martinez-Molina E."/>
        </authorList>
    </citation>
    <scope>NUCLEOTIDE SEQUENCE</scope>
    <source>
        <strain evidence="3">SECRCQ15</strain>
    </source>
</reference>
<dbReference type="SUPFAM" id="SSF53335">
    <property type="entry name" value="S-adenosyl-L-methionine-dependent methyltransferases"/>
    <property type="match status" value="1"/>
</dbReference>
<dbReference type="EMBL" id="JAKTTI010000006">
    <property type="protein sequence ID" value="MCH1624921.1"/>
    <property type="molecule type" value="Genomic_DNA"/>
</dbReference>
<evidence type="ECO:0000313" key="4">
    <source>
        <dbReference type="Proteomes" id="UP001431131"/>
    </source>
</evidence>